<name>A0A9Q3H3W8_9BASI</name>
<dbReference type="EMBL" id="AVOT02009598">
    <property type="protein sequence ID" value="MBW0488425.1"/>
    <property type="molecule type" value="Genomic_DNA"/>
</dbReference>
<reference evidence="1" key="1">
    <citation type="submission" date="2021-03" db="EMBL/GenBank/DDBJ databases">
        <title>Draft genome sequence of rust myrtle Austropuccinia psidii MF-1, a brazilian biotype.</title>
        <authorList>
            <person name="Quecine M.C."/>
            <person name="Pachon D.M.R."/>
            <person name="Bonatelli M.L."/>
            <person name="Correr F.H."/>
            <person name="Franceschini L.M."/>
            <person name="Leite T.F."/>
            <person name="Margarido G.R.A."/>
            <person name="Almeida C.A."/>
            <person name="Ferrarezi J.A."/>
            <person name="Labate C.A."/>
        </authorList>
    </citation>
    <scope>NUCLEOTIDE SEQUENCE</scope>
    <source>
        <strain evidence="1">MF-1</strain>
    </source>
</reference>
<accession>A0A9Q3H3W8</accession>
<organism evidence="1 2">
    <name type="scientific">Austropuccinia psidii MF-1</name>
    <dbReference type="NCBI Taxonomy" id="1389203"/>
    <lineage>
        <taxon>Eukaryota</taxon>
        <taxon>Fungi</taxon>
        <taxon>Dikarya</taxon>
        <taxon>Basidiomycota</taxon>
        <taxon>Pucciniomycotina</taxon>
        <taxon>Pucciniomycetes</taxon>
        <taxon>Pucciniales</taxon>
        <taxon>Sphaerophragmiaceae</taxon>
        <taxon>Austropuccinia</taxon>
    </lineage>
</organism>
<dbReference type="Proteomes" id="UP000765509">
    <property type="component" value="Unassembled WGS sequence"/>
</dbReference>
<evidence type="ECO:0000313" key="2">
    <source>
        <dbReference type="Proteomes" id="UP000765509"/>
    </source>
</evidence>
<keyword evidence="2" id="KW-1185">Reference proteome</keyword>
<comment type="caution">
    <text evidence="1">The sequence shown here is derived from an EMBL/GenBank/DDBJ whole genome shotgun (WGS) entry which is preliminary data.</text>
</comment>
<protein>
    <submittedName>
        <fullName evidence="1">Uncharacterized protein</fullName>
    </submittedName>
</protein>
<gene>
    <name evidence="1" type="ORF">O181_028140</name>
</gene>
<dbReference type="AlphaFoldDB" id="A0A9Q3H3W8"/>
<sequence length="91" mass="10274">MKTINRHMLRLEIAIQEYKGKMNIIYKGGKSPTNADGVRRWPLDSFKSNLGYDHGLAANIPIHFMEIDRSENFKFSEYVPGNGTLVSGETG</sequence>
<proteinExistence type="predicted"/>
<evidence type="ECO:0000313" key="1">
    <source>
        <dbReference type="EMBL" id="MBW0488425.1"/>
    </source>
</evidence>